<dbReference type="EMBL" id="UINC01185214">
    <property type="protein sequence ID" value="SVD96806.1"/>
    <property type="molecule type" value="Genomic_DNA"/>
</dbReference>
<sequence length="25" mass="3117">MIRIDPEAEDFKKRMPDYVQRVESY</sequence>
<proteinExistence type="predicted"/>
<protein>
    <submittedName>
        <fullName evidence="1">Uncharacterized protein</fullName>
    </submittedName>
</protein>
<reference evidence="1" key="1">
    <citation type="submission" date="2018-05" db="EMBL/GenBank/DDBJ databases">
        <authorList>
            <person name="Lanie J.A."/>
            <person name="Ng W.-L."/>
            <person name="Kazmierczak K.M."/>
            <person name="Andrzejewski T.M."/>
            <person name="Davidsen T.M."/>
            <person name="Wayne K.J."/>
            <person name="Tettelin H."/>
            <person name="Glass J.I."/>
            <person name="Rusch D."/>
            <person name="Podicherti R."/>
            <person name="Tsui H.-C.T."/>
            <person name="Winkler M.E."/>
        </authorList>
    </citation>
    <scope>NUCLEOTIDE SEQUENCE</scope>
</reference>
<feature type="non-terminal residue" evidence="1">
    <location>
        <position position="25"/>
    </location>
</feature>
<accession>A0A382ZMH8</accession>
<gene>
    <name evidence="1" type="ORF">METZ01_LOCUS449660</name>
</gene>
<dbReference type="AlphaFoldDB" id="A0A382ZMH8"/>
<evidence type="ECO:0000313" key="1">
    <source>
        <dbReference type="EMBL" id="SVD96806.1"/>
    </source>
</evidence>
<name>A0A382ZMH8_9ZZZZ</name>
<organism evidence="1">
    <name type="scientific">marine metagenome</name>
    <dbReference type="NCBI Taxonomy" id="408172"/>
    <lineage>
        <taxon>unclassified sequences</taxon>
        <taxon>metagenomes</taxon>
        <taxon>ecological metagenomes</taxon>
    </lineage>
</organism>